<reference evidence="2 3" key="2">
    <citation type="submission" date="2014-03" db="EMBL/GenBank/DDBJ databases">
        <title>The Genome Sequence of Anncaliia algerae insect isolate PRA339.</title>
        <authorList>
            <consortium name="The Broad Institute Genome Sequencing Platform"/>
            <consortium name="The Broad Institute Genome Sequencing Center for Infectious Disease"/>
            <person name="Cuomo C."/>
            <person name="Becnel J."/>
            <person name="Sanscrainte N."/>
            <person name="Walker B."/>
            <person name="Young S.K."/>
            <person name="Zeng Q."/>
            <person name="Gargeya S."/>
            <person name="Fitzgerald M."/>
            <person name="Haas B."/>
            <person name="Abouelleil A."/>
            <person name="Alvarado L."/>
            <person name="Arachchi H.M."/>
            <person name="Berlin A.M."/>
            <person name="Chapman S.B."/>
            <person name="Dewar J."/>
            <person name="Goldberg J."/>
            <person name="Griggs A."/>
            <person name="Gujja S."/>
            <person name="Hansen M."/>
            <person name="Howarth C."/>
            <person name="Imamovic A."/>
            <person name="Larimer J."/>
            <person name="McCowan C."/>
            <person name="Murphy C."/>
            <person name="Neiman D."/>
            <person name="Pearson M."/>
            <person name="Priest M."/>
            <person name="Roberts A."/>
            <person name="Saif S."/>
            <person name="Shea T."/>
            <person name="Sisk P."/>
            <person name="Sykes S."/>
            <person name="Wortman J."/>
            <person name="Nusbaum C."/>
            <person name="Birren B."/>
        </authorList>
    </citation>
    <scope>NUCLEOTIDE SEQUENCE [LARGE SCALE GENOMIC DNA]</scope>
    <source>
        <strain evidence="2 3">PRA339</strain>
    </source>
</reference>
<evidence type="ECO:0000313" key="2">
    <source>
        <dbReference type="EMBL" id="KCZ81548.1"/>
    </source>
</evidence>
<protein>
    <recommendedName>
        <fullName evidence="1">VWFA domain-containing protein</fullName>
    </recommendedName>
</protein>
<name>A0A059F2T7_9MICR</name>
<keyword evidence="3" id="KW-1185">Reference proteome</keyword>
<dbReference type="AlphaFoldDB" id="A0A059F2T7"/>
<dbReference type="PROSITE" id="PS50330">
    <property type="entry name" value="UIM"/>
    <property type="match status" value="1"/>
</dbReference>
<evidence type="ECO:0000313" key="3">
    <source>
        <dbReference type="Proteomes" id="UP000030655"/>
    </source>
</evidence>
<dbReference type="SUPFAM" id="SSF53300">
    <property type="entry name" value="vWA-like"/>
    <property type="match status" value="1"/>
</dbReference>
<dbReference type="InterPro" id="IPR002035">
    <property type="entry name" value="VWF_A"/>
</dbReference>
<dbReference type="STRING" id="1288291.A0A059F2T7"/>
<dbReference type="EMBL" id="KK365140">
    <property type="protein sequence ID" value="KCZ81548.1"/>
    <property type="molecule type" value="Genomic_DNA"/>
</dbReference>
<gene>
    <name evidence="2" type="ORF">H312_01001</name>
</gene>
<dbReference type="VEuPathDB" id="MicrosporidiaDB:H312_01001"/>
<dbReference type="OrthoDB" id="1731724at2759"/>
<dbReference type="HOGENOM" id="CLU_098733_0_0_1"/>
<evidence type="ECO:0000259" key="1">
    <source>
        <dbReference type="Pfam" id="PF13519"/>
    </source>
</evidence>
<dbReference type="Pfam" id="PF13519">
    <property type="entry name" value="VWA_2"/>
    <property type="match status" value="1"/>
</dbReference>
<dbReference type="Gene3D" id="1.10.287.3990">
    <property type="match status" value="1"/>
</dbReference>
<dbReference type="InterPro" id="IPR003903">
    <property type="entry name" value="UIM_dom"/>
</dbReference>
<dbReference type="Proteomes" id="UP000030655">
    <property type="component" value="Unassembled WGS sequence"/>
</dbReference>
<feature type="domain" description="VWFA" evidence="1">
    <location>
        <begin position="7"/>
        <end position="112"/>
    </location>
</feature>
<dbReference type="SMART" id="SM00726">
    <property type="entry name" value="UIM"/>
    <property type="match status" value="1"/>
</dbReference>
<dbReference type="Gene3D" id="3.40.50.410">
    <property type="entry name" value="von Willebrand factor, type A domain"/>
    <property type="match status" value="1"/>
</dbReference>
<organism evidence="2 3">
    <name type="scientific">Anncaliia algerae PRA339</name>
    <dbReference type="NCBI Taxonomy" id="1288291"/>
    <lineage>
        <taxon>Eukaryota</taxon>
        <taxon>Fungi</taxon>
        <taxon>Fungi incertae sedis</taxon>
        <taxon>Microsporidia</taxon>
        <taxon>Tubulinosematoidea</taxon>
        <taxon>Tubulinosematidae</taxon>
        <taxon>Anncaliia</taxon>
    </lineage>
</organism>
<proteinExistence type="predicted"/>
<reference evidence="3" key="1">
    <citation type="submission" date="2013-02" db="EMBL/GenBank/DDBJ databases">
        <authorList>
            <consortium name="The Broad Institute Genome Sequencing Platform"/>
            <person name="Cuomo C."/>
            <person name="Becnel J."/>
            <person name="Sanscrainte N."/>
            <person name="Walker B."/>
            <person name="Young S.K."/>
            <person name="Zeng Q."/>
            <person name="Gargeya S."/>
            <person name="Fitzgerald M."/>
            <person name="Haas B."/>
            <person name="Abouelleil A."/>
            <person name="Alvarado L."/>
            <person name="Arachchi H.M."/>
            <person name="Berlin A.M."/>
            <person name="Chapman S.B."/>
            <person name="Dewar J."/>
            <person name="Goldberg J."/>
            <person name="Griggs A."/>
            <person name="Gujja S."/>
            <person name="Hansen M."/>
            <person name="Howarth C."/>
            <person name="Imamovic A."/>
            <person name="Larimer J."/>
            <person name="McCowan C."/>
            <person name="Murphy C."/>
            <person name="Neiman D."/>
            <person name="Pearson M."/>
            <person name="Priest M."/>
            <person name="Roberts A."/>
            <person name="Saif S."/>
            <person name="Shea T."/>
            <person name="Sisk P."/>
            <person name="Sykes S."/>
            <person name="Wortman J."/>
            <person name="Nusbaum C."/>
            <person name="Birren B."/>
        </authorList>
    </citation>
    <scope>NUCLEOTIDE SEQUENCE [LARGE SCALE GENOMIC DNA]</scope>
    <source>
        <strain evidence="3">PRA339</strain>
    </source>
</reference>
<dbReference type="InterPro" id="IPR036465">
    <property type="entry name" value="vWFA_dom_sf"/>
</dbReference>
<accession>A0A059F2T7</accession>
<sequence length="216" mass="24963">MGRGEALIVVLDNSLYMQNQDYLPSRLFLEREVCYSIKTNFLARPESYLGIAPMSQPVENYFLTPTNKESYITNFLNKISLSDNLQITKVLTRCRMCLRNREEAEKKMLIFLGSDIDSKVLDKTIFDLISNITECIQEGIKVSIVLFGEKRHVLRDLFTVEYFGEVAVVDNDESFLTESLNVLGMSVFNYEDDPDLALAIKLSMEEEEERKRKELK</sequence>